<organism evidence="14">
    <name type="scientific">Entransia fimbriata</name>
    <dbReference type="NCBI Taxonomy" id="130991"/>
    <lineage>
        <taxon>Eukaryota</taxon>
        <taxon>Viridiplantae</taxon>
        <taxon>Streptophyta</taxon>
        <taxon>Klebsormidiophyceae</taxon>
        <taxon>Entransiales</taxon>
        <taxon>Entransiaceae</taxon>
        <taxon>Entransia</taxon>
    </lineage>
</organism>
<name>U5YGP6_9VIRI</name>
<dbReference type="GeneID" id="17675368"/>
<evidence type="ECO:0000256" key="8">
    <source>
        <dbReference type="ARBA" id="ARBA00037439"/>
    </source>
</evidence>
<dbReference type="GO" id="GO:0015935">
    <property type="term" value="C:small ribosomal subunit"/>
    <property type="evidence" value="ECO:0007669"/>
    <property type="project" value="TreeGrafter"/>
</dbReference>
<evidence type="ECO:0000256" key="6">
    <source>
        <dbReference type="ARBA" id="ARBA00023128"/>
    </source>
</evidence>
<dbReference type="Pfam" id="PF00416">
    <property type="entry name" value="Ribosomal_S13"/>
    <property type="match status" value="1"/>
</dbReference>
<dbReference type="GO" id="GO:0005739">
    <property type="term" value="C:mitochondrion"/>
    <property type="evidence" value="ECO:0007669"/>
    <property type="project" value="UniProtKB-SubCell"/>
</dbReference>
<keyword evidence="5 12" id="KW-0689">Ribosomal protein</keyword>
<evidence type="ECO:0000256" key="12">
    <source>
        <dbReference type="RuleBase" id="RU003830"/>
    </source>
</evidence>
<dbReference type="InterPro" id="IPR027437">
    <property type="entry name" value="Rbsml_uS13_C"/>
</dbReference>
<keyword evidence="6 14" id="KW-0496">Mitochondrion</keyword>
<feature type="region of interest" description="Disordered" evidence="13">
    <location>
        <begin position="97"/>
        <end position="131"/>
    </location>
</feature>
<keyword evidence="7 12" id="KW-0687">Ribonucleoprotein</keyword>
<dbReference type="GO" id="GO:0019843">
    <property type="term" value="F:rRNA binding"/>
    <property type="evidence" value="ECO:0007669"/>
    <property type="project" value="UniProtKB-KW"/>
</dbReference>
<reference evidence="14" key="1">
    <citation type="journal article" date="2013" name="Genome Biol. Evol.">
        <title>Tracing the evolution of streptophyte algae and their mitochondrial genome.</title>
        <authorList>
            <person name="Turmel M."/>
            <person name="Otis C."/>
            <person name="Lemieux C."/>
        </authorList>
    </citation>
    <scope>NUCLEOTIDE SEQUENCE</scope>
</reference>
<accession>U5YGP6</accession>
<evidence type="ECO:0000256" key="9">
    <source>
        <dbReference type="ARBA" id="ARBA00038537"/>
    </source>
</evidence>
<dbReference type="EMBL" id="KF060941">
    <property type="protein sequence ID" value="AGZ90305.1"/>
    <property type="molecule type" value="Genomic_DNA"/>
</dbReference>
<dbReference type="AlphaFoldDB" id="U5YGP6"/>
<dbReference type="GO" id="GO:0006412">
    <property type="term" value="P:translation"/>
    <property type="evidence" value="ECO:0007669"/>
    <property type="project" value="InterPro"/>
</dbReference>
<evidence type="ECO:0000256" key="13">
    <source>
        <dbReference type="SAM" id="MobiDB-lite"/>
    </source>
</evidence>
<dbReference type="PIRSF" id="PIRSF002134">
    <property type="entry name" value="Ribosomal_S13"/>
    <property type="match status" value="1"/>
</dbReference>
<dbReference type="RefSeq" id="YP_008816066.1">
    <property type="nucleotide sequence ID" value="NC_022861.1"/>
</dbReference>
<dbReference type="GO" id="GO:0003735">
    <property type="term" value="F:structural constituent of ribosome"/>
    <property type="evidence" value="ECO:0007669"/>
    <property type="project" value="InterPro"/>
</dbReference>
<geneLocation type="mitochondrion" evidence="14"/>
<dbReference type="PROSITE" id="PS50159">
    <property type="entry name" value="RIBOSOMAL_S13_2"/>
    <property type="match status" value="1"/>
</dbReference>
<dbReference type="Gene3D" id="1.10.8.50">
    <property type="match status" value="1"/>
</dbReference>
<comment type="subcellular location">
    <subcellularLocation>
        <location evidence="1">Mitochondrion</location>
    </subcellularLocation>
</comment>
<evidence type="ECO:0000256" key="4">
    <source>
        <dbReference type="ARBA" id="ARBA00022884"/>
    </source>
</evidence>
<dbReference type="InterPro" id="IPR001892">
    <property type="entry name" value="Ribosomal_uS13"/>
</dbReference>
<comment type="similarity">
    <text evidence="2 12">Belongs to the universal ribosomal protein uS13 family.</text>
</comment>
<evidence type="ECO:0000256" key="7">
    <source>
        <dbReference type="ARBA" id="ARBA00023274"/>
    </source>
</evidence>
<evidence type="ECO:0000256" key="3">
    <source>
        <dbReference type="ARBA" id="ARBA00022730"/>
    </source>
</evidence>
<gene>
    <name evidence="14" type="primary">rps13</name>
</gene>
<sequence length="131" mass="15621">MTYIYIRGFKIEKKIPFALRRIFGIGITRAKKICYQLGFSPTLYVKNLTAFQFDRIETKLLHSFFIGKDLMRLIQQDIQKLKIISSYRGIRHHNQLPCRGQRTHTNARTSRRLRRPFHPLNLRGKPKPRKP</sequence>
<evidence type="ECO:0000256" key="1">
    <source>
        <dbReference type="ARBA" id="ARBA00004173"/>
    </source>
</evidence>
<dbReference type="PANTHER" id="PTHR10871:SF8">
    <property type="entry name" value="SMALL RIBOSOMAL SUBUNIT PROTEIN US13M"/>
    <property type="match status" value="1"/>
</dbReference>
<dbReference type="Gene3D" id="4.10.910.10">
    <property type="entry name" value="30s ribosomal protein s13, domain 2"/>
    <property type="match status" value="1"/>
</dbReference>
<keyword evidence="3" id="KW-0699">rRNA-binding</keyword>
<keyword evidence="4" id="KW-0694">RNA-binding</keyword>
<dbReference type="HAMAP" id="MF_01315">
    <property type="entry name" value="Ribosomal_uS13"/>
    <property type="match status" value="1"/>
</dbReference>
<evidence type="ECO:0000256" key="5">
    <source>
        <dbReference type="ARBA" id="ARBA00022980"/>
    </source>
</evidence>
<dbReference type="PANTHER" id="PTHR10871">
    <property type="entry name" value="30S RIBOSOMAL PROTEIN S13/40S RIBOSOMAL PROTEIN S18"/>
    <property type="match status" value="1"/>
</dbReference>
<proteinExistence type="inferred from homology"/>
<evidence type="ECO:0000256" key="11">
    <source>
        <dbReference type="ARBA" id="ARBA00042802"/>
    </source>
</evidence>
<evidence type="ECO:0000313" key="14">
    <source>
        <dbReference type="EMBL" id="AGZ90305.1"/>
    </source>
</evidence>
<dbReference type="SUPFAM" id="SSF46946">
    <property type="entry name" value="S13-like H2TH domain"/>
    <property type="match status" value="1"/>
</dbReference>
<comment type="subunit">
    <text evidence="9">Part of the small ribosomal subunit.</text>
</comment>
<dbReference type="InterPro" id="IPR010979">
    <property type="entry name" value="Ribosomal_uS13-like_H2TH"/>
</dbReference>
<comment type="function">
    <text evidence="8">Located at the top of the head of the small subunit, it contacts several helices of the 18S rRNA.</text>
</comment>
<evidence type="ECO:0000256" key="10">
    <source>
        <dbReference type="ARBA" id="ARBA00040757"/>
    </source>
</evidence>
<evidence type="ECO:0000256" key="2">
    <source>
        <dbReference type="ARBA" id="ARBA00008080"/>
    </source>
</evidence>
<protein>
    <recommendedName>
        <fullName evidence="10">Small ribosomal subunit protein uS13m</fullName>
    </recommendedName>
    <alternativeName>
        <fullName evidence="11">Ribosomal protein S13, mitochondrial</fullName>
    </alternativeName>
</protein>